<dbReference type="InterPro" id="IPR019931">
    <property type="entry name" value="LPXTG_anchor"/>
</dbReference>
<keyword evidence="3" id="KW-0732">Signal</keyword>
<feature type="domain" description="Gram-positive cocci surface proteins LPxTG" evidence="7">
    <location>
        <begin position="142"/>
        <end position="175"/>
    </location>
</feature>
<keyword evidence="4" id="KW-0572">Peptidoglycan-anchor</keyword>
<sequence length="175" mass="19300">EATQEEVQSALRDLRLAEITLEKVEEPEEVDKNELAEAVALAKKRNEANYTDESWKSFVTALKEAEKTLADETATQKDIQKSLNNLLATENNLVEKVTMDEEKDESQEGSGNENSGSDSLPLDKEVEDDTKNSINGENEGTLPKTGENSSLFITIVGLVSLIIGGLVFRKRKSID</sequence>
<dbReference type="STRING" id="1121025.SAMN02745249_02038"/>
<evidence type="ECO:0000256" key="5">
    <source>
        <dbReference type="SAM" id="MobiDB-lite"/>
    </source>
</evidence>
<dbReference type="PROSITE" id="PS50847">
    <property type="entry name" value="GRAM_POS_ANCHORING"/>
    <property type="match status" value="1"/>
</dbReference>
<dbReference type="Proteomes" id="UP000184128">
    <property type="component" value="Unassembled WGS sequence"/>
</dbReference>
<dbReference type="AlphaFoldDB" id="A0A1M4ZTX1"/>
<dbReference type="Pfam" id="PF00746">
    <property type="entry name" value="Gram_pos_anchor"/>
    <property type="match status" value="1"/>
</dbReference>
<proteinExistence type="predicted"/>
<keyword evidence="6" id="KW-1133">Transmembrane helix</keyword>
<keyword evidence="9" id="KW-1185">Reference proteome</keyword>
<dbReference type="Pfam" id="PF07554">
    <property type="entry name" value="FIVAR"/>
    <property type="match status" value="1"/>
</dbReference>
<evidence type="ECO:0000256" key="2">
    <source>
        <dbReference type="ARBA" id="ARBA00022525"/>
    </source>
</evidence>
<evidence type="ECO:0000313" key="9">
    <source>
        <dbReference type="Proteomes" id="UP000184128"/>
    </source>
</evidence>
<feature type="transmembrane region" description="Helical" evidence="6">
    <location>
        <begin position="151"/>
        <end position="168"/>
    </location>
</feature>
<feature type="compositionally biased region" description="Low complexity" evidence="5">
    <location>
        <begin position="108"/>
        <end position="119"/>
    </location>
</feature>
<dbReference type="Gene3D" id="1.20.1270.70">
    <property type="entry name" value="Designed single chain three-helix bundle"/>
    <property type="match status" value="1"/>
</dbReference>
<keyword evidence="6" id="KW-0812">Transmembrane</keyword>
<dbReference type="RefSeq" id="WP_143274326.1">
    <property type="nucleotide sequence ID" value="NZ_FQUF01000047.1"/>
</dbReference>
<feature type="non-terminal residue" evidence="8">
    <location>
        <position position="1"/>
    </location>
</feature>
<gene>
    <name evidence="8" type="ORF">SAMN02745249_02038</name>
</gene>
<protein>
    <submittedName>
        <fullName evidence="8">LPXTG-motif cell wall anchor domain-containing protein</fullName>
    </submittedName>
</protein>
<accession>A0A1M4ZTX1</accession>
<keyword evidence="6" id="KW-0472">Membrane</keyword>
<evidence type="ECO:0000256" key="1">
    <source>
        <dbReference type="ARBA" id="ARBA00022512"/>
    </source>
</evidence>
<name>A0A1M4ZTX1_9LACT</name>
<dbReference type="EMBL" id="FQUF01000047">
    <property type="protein sequence ID" value="SHF21056.1"/>
    <property type="molecule type" value="Genomic_DNA"/>
</dbReference>
<keyword evidence="2" id="KW-0964">Secreted</keyword>
<evidence type="ECO:0000259" key="7">
    <source>
        <dbReference type="PROSITE" id="PS50847"/>
    </source>
</evidence>
<feature type="region of interest" description="Disordered" evidence="5">
    <location>
        <begin position="92"/>
        <end position="146"/>
    </location>
</feature>
<dbReference type="OrthoDB" id="9801679at2"/>
<evidence type="ECO:0000256" key="3">
    <source>
        <dbReference type="ARBA" id="ARBA00022729"/>
    </source>
</evidence>
<evidence type="ECO:0000256" key="6">
    <source>
        <dbReference type="SAM" id="Phobius"/>
    </source>
</evidence>
<organism evidence="8 9">
    <name type="scientific">Atopostipes suicloacalis DSM 15692</name>
    <dbReference type="NCBI Taxonomy" id="1121025"/>
    <lineage>
        <taxon>Bacteria</taxon>
        <taxon>Bacillati</taxon>
        <taxon>Bacillota</taxon>
        <taxon>Bacilli</taxon>
        <taxon>Lactobacillales</taxon>
        <taxon>Carnobacteriaceae</taxon>
        <taxon>Atopostipes</taxon>
    </lineage>
</organism>
<keyword evidence="1" id="KW-0134">Cell wall</keyword>
<reference evidence="9" key="1">
    <citation type="submission" date="2016-11" db="EMBL/GenBank/DDBJ databases">
        <authorList>
            <person name="Varghese N."/>
            <person name="Submissions S."/>
        </authorList>
    </citation>
    <scope>NUCLEOTIDE SEQUENCE [LARGE SCALE GENOMIC DNA]</scope>
    <source>
        <strain evidence="9">DSM 15692</strain>
    </source>
</reference>
<dbReference type="NCBIfam" id="TIGR01167">
    <property type="entry name" value="LPXTG_anchor"/>
    <property type="match status" value="1"/>
</dbReference>
<evidence type="ECO:0000313" key="8">
    <source>
        <dbReference type="EMBL" id="SHF21056.1"/>
    </source>
</evidence>
<evidence type="ECO:0000256" key="4">
    <source>
        <dbReference type="ARBA" id="ARBA00023088"/>
    </source>
</evidence>